<feature type="domain" description="Bacteriophage CI repressor N-terminal" evidence="1">
    <location>
        <begin position="6"/>
        <end position="62"/>
    </location>
</feature>
<dbReference type="Pfam" id="PF07022">
    <property type="entry name" value="Phage_CI_repr"/>
    <property type="match status" value="1"/>
</dbReference>
<dbReference type="GO" id="GO:0003677">
    <property type="term" value="F:DNA binding"/>
    <property type="evidence" value="ECO:0007669"/>
    <property type="project" value="InterPro"/>
</dbReference>
<dbReference type="Gene3D" id="1.10.260.40">
    <property type="entry name" value="lambda repressor-like DNA-binding domains"/>
    <property type="match status" value="1"/>
</dbReference>
<reference evidence="2 3" key="1">
    <citation type="submission" date="2017-04" db="EMBL/GenBank/DDBJ databases">
        <title>Complete genome of Campylobacter concisus ATCC 33237T and draft genomes for an additional eight well characterized C. concisus strains.</title>
        <authorList>
            <person name="Cornelius A.J."/>
            <person name="Miller W.G."/>
            <person name="Lastovica A.J."/>
            <person name="On S.L."/>
            <person name="French N.P."/>
            <person name="Vandenberg O."/>
            <person name="Biggs P.J."/>
        </authorList>
    </citation>
    <scope>NUCLEOTIDE SEQUENCE [LARGE SCALE GENOMIC DNA]</scope>
    <source>
        <strain evidence="2 3">Lasto205.94</strain>
    </source>
</reference>
<dbReference type="RefSeq" id="WP_087586379.1">
    <property type="nucleotide sequence ID" value="NZ_CABMKP010000009.1"/>
</dbReference>
<evidence type="ECO:0000313" key="2">
    <source>
        <dbReference type="EMBL" id="OUT17926.1"/>
    </source>
</evidence>
<evidence type="ECO:0000313" key="3">
    <source>
        <dbReference type="Proteomes" id="UP000196534"/>
    </source>
</evidence>
<accession>A0A1Y5NAM2</accession>
<dbReference type="InterPro" id="IPR010982">
    <property type="entry name" value="Lambda_DNA-bd_dom_sf"/>
</dbReference>
<dbReference type="Proteomes" id="UP000196534">
    <property type="component" value="Unassembled WGS sequence"/>
</dbReference>
<dbReference type="EMBL" id="NDYR01000009">
    <property type="protein sequence ID" value="OUT17926.1"/>
    <property type="molecule type" value="Genomic_DNA"/>
</dbReference>
<proteinExistence type="predicted"/>
<evidence type="ECO:0000259" key="1">
    <source>
        <dbReference type="Pfam" id="PF07022"/>
    </source>
</evidence>
<organism evidence="2 3">
    <name type="scientific">Campylobacter concisus</name>
    <dbReference type="NCBI Taxonomy" id="199"/>
    <lineage>
        <taxon>Bacteria</taxon>
        <taxon>Pseudomonadati</taxon>
        <taxon>Campylobacterota</taxon>
        <taxon>Epsilonproteobacteria</taxon>
        <taxon>Campylobacterales</taxon>
        <taxon>Campylobacteraceae</taxon>
        <taxon>Campylobacter</taxon>
    </lineage>
</organism>
<comment type="caution">
    <text evidence="2">The sequence shown here is derived from an EMBL/GenBank/DDBJ whole genome shotgun (WGS) entry which is preliminary data.</text>
</comment>
<dbReference type="GO" id="GO:0045892">
    <property type="term" value="P:negative regulation of DNA-templated transcription"/>
    <property type="evidence" value="ECO:0007669"/>
    <property type="project" value="InterPro"/>
</dbReference>
<sequence length="226" mass="25599">MENLEAVLARMRAALGVKTDKQMCEILSIPYGTLDMWKVRKKIPKGRFFEIAAKLNVTPEYLESGINVSNGHFINGNNVSVGNYHIGQSSAKDENIKFINAIKENDPNRVYRDLEDLKKRLFIKTNDEFMKIFQLTREDFKKIPASGIPQKIAVAAHAIERIMHGILLDPGEATGLSEYGRIKVEGGTRELVGEDIKIAYLLAYANKEFKQNVLKKLEAFRELSKI</sequence>
<dbReference type="AlphaFoldDB" id="A0A1Y5NAM2"/>
<protein>
    <recommendedName>
        <fullName evidence="1">Bacteriophage CI repressor N-terminal domain-containing protein</fullName>
    </recommendedName>
</protein>
<dbReference type="InterPro" id="IPR010744">
    <property type="entry name" value="Phage_CI_N"/>
</dbReference>
<gene>
    <name evidence="2" type="ORF">B9N61_06175</name>
</gene>
<name>A0A1Y5NAM2_9BACT</name>